<protein>
    <recommendedName>
        <fullName evidence="4">TBC1 domain family member 7</fullName>
    </recommendedName>
</protein>
<evidence type="ECO:0000313" key="12">
    <source>
        <dbReference type="EMBL" id="TPX33508.1"/>
    </source>
</evidence>
<dbReference type="InterPro" id="IPR039842">
    <property type="entry name" value="TBC1D7"/>
</dbReference>
<dbReference type="GO" id="GO:0005829">
    <property type="term" value="C:cytosol"/>
    <property type="evidence" value="ECO:0007669"/>
    <property type="project" value="UniProtKB-SubCell"/>
</dbReference>
<dbReference type="SMART" id="SM00164">
    <property type="entry name" value="TBC"/>
    <property type="match status" value="1"/>
</dbReference>
<dbReference type="InterPro" id="IPR035969">
    <property type="entry name" value="Rab-GAP_TBC_sf"/>
</dbReference>
<evidence type="ECO:0000256" key="1">
    <source>
        <dbReference type="ARBA" id="ARBA00004514"/>
    </source>
</evidence>
<dbReference type="Gene3D" id="1.10.472.80">
    <property type="entry name" value="Ypt/Rab-GAP domain of gyp1p, domain 3"/>
    <property type="match status" value="1"/>
</dbReference>
<dbReference type="Proteomes" id="UP000319731">
    <property type="component" value="Unassembled WGS sequence"/>
</dbReference>
<dbReference type="PANTHER" id="PTHR13530">
    <property type="entry name" value="TBC1 DOMAIN FAMILY MEMBER 7"/>
    <property type="match status" value="1"/>
</dbReference>
<evidence type="ECO:0000256" key="6">
    <source>
        <dbReference type="ARBA" id="ARBA00022490"/>
    </source>
</evidence>
<dbReference type="GeneID" id="42004886"/>
<dbReference type="STRING" id="1806994.A0A507C2C5"/>
<keyword evidence="8" id="KW-0458">Lysosome</keyword>
<dbReference type="InterPro" id="IPR000195">
    <property type="entry name" value="Rab-GAP-TBC_dom"/>
</dbReference>
<evidence type="ECO:0000256" key="7">
    <source>
        <dbReference type="ARBA" id="ARBA00023136"/>
    </source>
</evidence>
<organism evidence="12 13">
    <name type="scientific">Synchytrium microbalum</name>
    <dbReference type="NCBI Taxonomy" id="1806994"/>
    <lineage>
        <taxon>Eukaryota</taxon>
        <taxon>Fungi</taxon>
        <taxon>Fungi incertae sedis</taxon>
        <taxon>Chytridiomycota</taxon>
        <taxon>Chytridiomycota incertae sedis</taxon>
        <taxon>Chytridiomycetes</taxon>
        <taxon>Synchytriales</taxon>
        <taxon>Synchytriaceae</taxon>
        <taxon>Synchytrium</taxon>
    </lineage>
</organism>
<comment type="caution">
    <text evidence="12">The sequence shown here is derived from an EMBL/GenBank/DDBJ whole genome shotgun (WGS) entry which is preliminary data.</text>
</comment>
<dbReference type="EMBL" id="QEAO01000020">
    <property type="protein sequence ID" value="TPX33508.1"/>
    <property type="molecule type" value="Genomic_DNA"/>
</dbReference>
<evidence type="ECO:0000256" key="10">
    <source>
        <dbReference type="ARBA" id="ARBA00046045"/>
    </source>
</evidence>
<keyword evidence="6" id="KW-0963">Cytoplasm</keyword>
<dbReference type="GO" id="GO:0031410">
    <property type="term" value="C:cytoplasmic vesicle"/>
    <property type="evidence" value="ECO:0007669"/>
    <property type="project" value="UniProtKB-SubCell"/>
</dbReference>
<evidence type="ECO:0000256" key="3">
    <source>
        <dbReference type="ARBA" id="ARBA00004656"/>
    </source>
</evidence>
<dbReference type="PANTHER" id="PTHR13530:SF3">
    <property type="entry name" value="TBC1 DOMAIN FAMILY MEMBER 7"/>
    <property type="match status" value="1"/>
</dbReference>
<dbReference type="AlphaFoldDB" id="A0A507C2C5"/>
<evidence type="ECO:0000256" key="5">
    <source>
        <dbReference type="ARBA" id="ARBA00022468"/>
    </source>
</evidence>
<evidence type="ECO:0000256" key="4">
    <source>
        <dbReference type="ARBA" id="ARBA00015455"/>
    </source>
</evidence>
<evidence type="ECO:0000256" key="8">
    <source>
        <dbReference type="ARBA" id="ARBA00023228"/>
    </source>
</evidence>
<dbReference type="GO" id="GO:0032007">
    <property type="term" value="P:negative regulation of TOR signaling"/>
    <property type="evidence" value="ECO:0007669"/>
    <property type="project" value="TreeGrafter"/>
</dbReference>
<keyword evidence="5" id="KW-0343">GTPase activation</keyword>
<evidence type="ECO:0000313" key="13">
    <source>
        <dbReference type="Proteomes" id="UP000319731"/>
    </source>
</evidence>
<gene>
    <name evidence="12" type="ORF">SmJEL517_g03661</name>
</gene>
<dbReference type="OrthoDB" id="159449at2759"/>
<dbReference type="RefSeq" id="XP_031024483.1">
    <property type="nucleotide sequence ID" value="XM_031169589.1"/>
</dbReference>
<evidence type="ECO:0000256" key="2">
    <source>
        <dbReference type="ARBA" id="ARBA00004541"/>
    </source>
</evidence>
<dbReference type="PROSITE" id="PS50086">
    <property type="entry name" value="TBC_RABGAP"/>
    <property type="match status" value="1"/>
</dbReference>
<accession>A0A507C2C5</accession>
<proteinExistence type="predicted"/>
<name>A0A507C2C5_9FUNG</name>
<dbReference type="GO" id="GO:0005096">
    <property type="term" value="F:GTPase activator activity"/>
    <property type="evidence" value="ECO:0007669"/>
    <property type="project" value="UniProtKB-KW"/>
</dbReference>
<dbReference type="Pfam" id="PF00566">
    <property type="entry name" value="RabGAP-TBC"/>
    <property type="match status" value="1"/>
</dbReference>
<keyword evidence="13" id="KW-1185">Reference proteome</keyword>
<feature type="domain" description="Rab-GAP TBC" evidence="11">
    <location>
        <begin position="65"/>
        <end position="273"/>
    </location>
</feature>
<reference evidence="12 13" key="1">
    <citation type="journal article" date="2019" name="Sci. Rep.">
        <title>Comparative genomics of chytrid fungi reveal insights into the obligate biotrophic and pathogenic lifestyle of Synchytrium endobioticum.</title>
        <authorList>
            <person name="van de Vossenberg B.T.L.H."/>
            <person name="Warris S."/>
            <person name="Nguyen H.D.T."/>
            <person name="van Gent-Pelzer M.P.E."/>
            <person name="Joly D.L."/>
            <person name="van de Geest H.C."/>
            <person name="Bonants P.J.M."/>
            <person name="Smith D.S."/>
            <person name="Levesque C.A."/>
            <person name="van der Lee T.A.J."/>
        </authorList>
    </citation>
    <scope>NUCLEOTIDE SEQUENCE [LARGE SCALE GENOMIC DNA]</scope>
    <source>
        <strain evidence="12 13">JEL517</strain>
    </source>
</reference>
<keyword evidence="9" id="KW-0968">Cytoplasmic vesicle</keyword>
<keyword evidence="7" id="KW-0472">Membrane</keyword>
<sequence>MEAQGTDDSALYSAAEAAGRSRNFRKNYYRLVGVQTVEVKVSLESAFAGDVLDLERLTKLCLWVRIPHLYRPLVWKVLLGVLPTSKDVWSYVEDQRSQQFQDLKRAAQFIYPPTHRNKKSLKDYDNVDLTADLMVRMLLIQLNRLTPHRVVQYPSPKFQNLTAIASCFLDICDSVTEADAFWLFKFFVRRELSMVEFLDGSEENAMHQKTRITDSVTHLWKLLQEQDADLVERLEDLDVDLEVCCERWFANYFAEILPPESLERIWDILFGGRPAILNYVALCLILAVQRQIQAARGPRDVQTLFGNIGSQVNHNAVVSSAIDLWEKPLIASMGDDARKALGY</sequence>
<comment type="function">
    <text evidence="10">Non-catalytic component of the TSC-TBC complex, a multiprotein complex that acts as a negative regulator of the canonical mTORC1 complex, an evolutionarily conserved central nutrient sensor that stimulates anabolic reactions and macromolecule biosynthesis to promote cellular biomass generation and growth. The TSC-TBC complex acts as a GTPase-activating protein (GAP) for the small GTPase RHEB, a direct activator of the protein kinase activity of mTORC1. In absence of nutrients, the TSC-TBC complex inhibits mTORC1, thereby preventing phosphorylation of ribosomal protein S6 kinase (RPS6KB1 and RPS6KB2) and EIF4EBP1 (4E-BP1) by the mTORC1 signaling. The TSC-TBC complex is inactivated in response to nutrients, relieving inhibition of mTORC1.</text>
</comment>
<dbReference type="SUPFAM" id="SSF47923">
    <property type="entry name" value="Ypt/Rab-GAP domain of gyp1p"/>
    <property type="match status" value="2"/>
</dbReference>
<comment type="subcellular location">
    <subcellularLocation>
        <location evidence="1">Cytoplasm</location>
        <location evidence="1">Cytosol</location>
    </subcellularLocation>
    <subcellularLocation>
        <location evidence="2">Cytoplasmic vesicle</location>
    </subcellularLocation>
    <subcellularLocation>
        <location evidence="3">Lysosome membrane</location>
    </subcellularLocation>
</comment>
<evidence type="ECO:0000256" key="9">
    <source>
        <dbReference type="ARBA" id="ARBA00023329"/>
    </source>
</evidence>
<evidence type="ECO:0000259" key="11">
    <source>
        <dbReference type="PROSITE" id="PS50086"/>
    </source>
</evidence>
<dbReference type="Gene3D" id="1.10.8.680">
    <property type="entry name" value="Ypt/Rab-GAP domain of gyp1p, domain 2"/>
    <property type="match status" value="1"/>
</dbReference>
<dbReference type="Gene3D" id="1.10.10.750">
    <property type="entry name" value="Ypt/Rab-GAP domain of gyp1p, domain 1"/>
    <property type="match status" value="1"/>
</dbReference>
<dbReference type="InterPro" id="IPR043039">
    <property type="entry name" value="TBC1D7_dom2"/>
</dbReference>